<dbReference type="AlphaFoldDB" id="A0A5N0UNX0"/>
<keyword evidence="3" id="KW-0732">Signal</keyword>
<gene>
    <name evidence="5" type="ORF">FPZ12_041770</name>
</gene>
<evidence type="ECO:0000256" key="2">
    <source>
        <dbReference type="ARBA" id="ARBA00007639"/>
    </source>
</evidence>
<organism evidence="5 6">
    <name type="scientific">Amycolatopsis acidicola</name>
    <dbReference type="NCBI Taxonomy" id="2596893"/>
    <lineage>
        <taxon>Bacteria</taxon>
        <taxon>Bacillati</taxon>
        <taxon>Actinomycetota</taxon>
        <taxon>Actinomycetes</taxon>
        <taxon>Pseudonocardiales</taxon>
        <taxon>Pseudonocardiaceae</taxon>
        <taxon>Amycolatopsis</taxon>
    </lineage>
</organism>
<evidence type="ECO:0000256" key="3">
    <source>
        <dbReference type="SAM" id="SignalP"/>
    </source>
</evidence>
<accession>A0A5N0UNX0</accession>
<dbReference type="PROSITE" id="PS51257">
    <property type="entry name" value="PROKAR_LIPOPROTEIN"/>
    <property type="match status" value="1"/>
</dbReference>
<dbReference type="InterPro" id="IPR028082">
    <property type="entry name" value="Peripla_BP_I"/>
</dbReference>
<protein>
    <submittedName>
        <fullName evidence="5">Sugar ABC transporter substrate-binding protein</fullName>
    </submittedName>
</protein>
<dbReference type="PANTHER" id="PTHR30036:SF7">
    <property type="entry name" value="ABC TRANSPORTER PERIPLASMIC-BINDING PROTEIN YPHF"/>
    <property type="match status" value="1"/>
</dbReference>
<sequence length="336" mass="34735">MRRTAIALIAGVLAIGLTACDSAVRAQQAAERQAAQQGPPPPTTVAQSCTVNGGKPKVGIVPINLQALFFNQVDTGAQRVADLAGAQTQIVNGNDDSTTQSNAIDDLVANGYQAIIVDAVDTEGIKPAIRRAAAAGVKVVAVDAVVDDPAVSTQVGVANADGGKQIADKLVQISGGKGEVGIVGALNSTIQNERQKGFTDEVTAKGMKVGTVVDGRNIQENAQTSAENLLTGNPELGYVYATGEPALIGLAAAVTSQQRTGNVKVVGWDLSEQAVGGLRAGWIAGVVQQNSFEFGYQSMNAAIDLACGRQAPKDVPVPIQIVTPENVTDYQYYLEK</sequence>
<dbReference type="EMBL" id="VMNW02000123">
    <property type="protein sequence ID" value="KAA9150180.1"/>
    <property type="molecule type" value="Genomic_DNA"/>
</dbReference>
<feature type="chain" id="PRO_5038494899" evidence="3">
    <location>
        <begin position="20"/>
        <end position="336"/>
    </location>
</feature>
<comment type="subcellular location">
    <subcellularLocation>
        <location evidence="1">Cell envelope</location>
    </subcellularLocation>
</comment>
<dbReference type="Proteomes" id="UP000319769">
    <property type="component" value="Unassembled WGS sequence"/>
</dbReference>
<keyword evidence="6" id="KW-1185">Reference proteome</keyword>
<dbReference type="GO" id="GO:0030288">
    <property type="term" value="C:outer membrane-bounded periplasmic space"/>
    <property type="evidence" value="ECO:0007669"/>
    <property type="project" value="TreeGrafter"/>
</dbReference>
<evidence type="ECO:0000259" key="4">
    <source>
        <dbReference type="Pfam" id="PF13407"/>
    </source>
</evidence>
<name>A0A5N0UNX0_9PSEU</name>
<dbReference type="PANTHER" id="PTHR30036">
    <property type="entry name" value="D-XYLOSE-BINDING PERIPLASMIC PROTEIN"/>
    <property type="match status" value="1"/>
</dbReference>
<feature type="signal peptide" evidence="3">
    <location>
        <begin position="1"/>
        <end position="19"/>
    </location>
</feature>
<dbReference type="Pfam" id="PF13407">
    <property type="entry name" value="Peripla_BP_4"/>
    <property type="match status" value="1"/>
</dbReference>
<dbReference type="SUPFAM" id="SSF53822">
    <property type="entry name" value="Periplasmic binding protein-like I"/>
    <property type="match status" value="1"/>
</dbReference>
<dbReference type="InterPro" id="IPR025997">
    <property type="entry name" value="SBP_2_dom"/>
</dbReference>
<dbReference type="OrthoDB" id="9813037at2"/>
<proteinExistence type="inferred from homology"/>
<reference evidence="5" key="1">
    <citation type="submission" date="2019-09" db="EMBL/GenBank/DDBJ databases">
        <authorList>
            <person name="Teo W.F.A."/>
            <person name="Duangmal K."/>
        </authorList>
    </citation>
    <scope>NUCLEOTIDE SEQUENCE [LARGE SCALE GENOMIC DNA]</scope>
    <source>
        <strain evidence="5">K81G1</strain>
    </source>
</reference>
<dbReference type="InterPro" id="IPR050555">
    <property type="entry name" value="Bact_Solute-Bind_Prot2"/>
</dbReference>
<comment type="similarity">
    <text evidence="2">Belongs to the bacterial solute-binding protein 2 family.</text>
</comment>
<dbReference type="RefSeq" id="WP_144757971.1">
    <property type="nucleotide sequence ID" value="NZ_VMNW02000123.1"/>
</dbReference>
<dbReference type="GO" id="GO:0030246">
    <property type="term" value="F:carbohydrate binding"/>
    <property type="evidence" value="ECO:0007669"/>
    <property type="project" value="TreeGrafter"/>
</dbReference>
<dbReference type="Gene3D" id="3.40.50.2300">
    <property type="match status" value="2"/>
</dbReference>
<evidence type="ECO:0000256" key="1">
    <source>
        <dbReference type="ARBA" id="ARBA00004196"/>
    </source>
</evidence>
<evidence type="ECO:0000313" key="6">
    <source>
        <dbReference type="Proteomes" id="UP000319769"/>
    </source>
</evidence>
<evidence type="ECO:0000313" key="5">
    <source>
        <dbReference type="EMBL" id="KAA9150180.1"/>
    </source>
</evidence>
<comment type="caution">
    <text evidence="5">The sequence shown here is derived from an EMBL/GenBank/DDBJ whole genome shotgun (WGS) entry which is preliminary data.</text>
</comment>
<feature type="domain" description="Periplasmic binding protein" evidence="4">
    <location>
        <begin position="59"/>
        <end position="309"/>
    </location>
</feature>